<reference evidence="2 5" key="3">
    <citation type="submission" date="2017-11" db="EMBL/GenBank/DDBJ databases">
        <title>Bacterial isolate from king chilli rhizosphere.</title>
        <authorList>
            <person name="Takhelmayum P."/>
            <person name="Sarangthem I."/>
        </authorList>
    </citation>
    <scope>NUCLEOTIDE SEQUENCE [LARGE SCALE GENOMIC DNA]</scope>
    <source>
        <strain evidence="5">t26</strain>
        <strain evidence="2">T26</strain>
    </source>
</reference>
<evidence type="ECO:0000313" key="4">
    <source>
        <dbReference type="Proteomes" id="UP000037326"/>
    </source>
</evidence>
<name>A0A0K9F915_9BACI</name>
<dbReference type="OrthoDB" id="2084556at2"/>
<dbReference type="Proteomes" id="UP000232101">
    <property type="component" value="Unassembled WGS sequence"/>
</dbReference>
<dbReference type="STRING" id="582475.ACZ11_14985"/>
<dbReference type="Proteomes" id="UP000037326">
    <property type="component" value="Unassembled WGS sequence"/>
</dbReference>
<dbReference type="EMBL" id="LFXJ01000007">
    <property type="protein sequence ID" value="KMY30693.1"/>
    <property type="molecule type" value="Genomic_DNA"/>
</dbReference>
<gene>
    <name evidence="1" type="ORF">ACZ11_14985</name>
    <name evidence="3" type="ORF">CWD94_07735</name>
    <name evidence="2" type="ORF">CWD94_29640</name>
</gene>
<evidence type="ECO:0000313" key="1">
    <source>
        <dbReference type="EMBL" id="KMY30693.1"/>
    </source>
</evidence>
<dbReference type="PATRIC" id="fig|582475.4.peg.2499"/>
<dbReference type="AlphaFoldDB" id="A0A0K9F915"/>
<evidence type="ECO:0000313" key="2">
    <source>
        <dbReference type="EMBL" id="PJO40153.1"/>
    </source>
</evidence>
<evidence type="ECO:0000313" key="3">
    <source>
        <dbReference type="EMBL" id="PJO44293.1"/>
    </source>
</evidence>
<dbReference type="GeneID" id="96599532"/>
<reference evidence="1" key="1">
    <citation type="submission" date="2015-07" db="EMBL/GenBank/DDBJ databases">
        <title>MeaNS - Measles Nucleotide Surveillance Program.</title>
        <authorList>
            <person name="Tran T."/>
            <person name="Druce J."/>
        </authorList>
    </citation>
    <scope>NUCLEOTIDE SEQUENCE</scope>
    <source>
        <strain evidence="1">DSM 23493</strain>
    </source>
</reference>
<dbReference type="EMBL" id="PHQY01000414">
    <property type="protein sequence ID" value="PJO44293.1"/>
    <property type="molecule type" value="Genomic_DNA"/>
</dbReference>
<comment type="caution">
    <text evidence="1">The sequence shown here is derived from an EMBL/GenBank/DDBJ whole genome shotgun (WGS) entry which is preliminary data.</text>
</comment>
<dbReference type="Pfam" id="PF10955">
    <property type="entry name" value="Fin"/>
    <property type="match status" value="1"/>
</dbReference>
<reference evidence="4" key="2">
    <citation type="submission" date="2015-07" db="EMBL/GenBank/DDBJ databases">
        <authorList>
            <consortium name="Consortium for Microbial Forensics and Genomics (microFORGE)"/>
            <person name="Knight B.M."/>
            <person name="Roberts D.P."/>
            <person name="Lin D."/>
            <person name="Hari K."/>
            <person name="Fletcher J."/>
            <person name="Melcher U."/>
            <person name="Blagden T."/>
            <person name="Winegar R.A."/>
        </authorList>
    </citation>
    <scope>NUCLEOTIDE SEQUENCE [LARGE SCALE GENOMIC DNA]</scope>
    <source>
        <strain evidence="4">DSM 23493</strain>
    </source>
</reference>
<evidence type="ECO:0000313" key="5">
    <source>
        <dbReference type="Proteomes" id="UP000232101"/>
    </source>
</evidence>
<proteinExistence type="predicted"/>
<sequence length="75" mass="8895">MSVRYRCRHCEVEIGTLPFDADDTIRKLHIFELGEADDYVEKDQHGHTTVHCICEQCEDSLKQYPDYHALNKWIQ</sequence>
<dbReference type="GO" id="GO:0010468">
    <property type="term" value="P:regulation of gene expression"/>
    <property type="evidence" value="ECO:0007669"/>
    <property type="project" value="InterPro"/>
</dbReference>
<protein>
    <submittedName>
        <fullName evidence="2">DUF2757 domain-containing protein</fullName>
    </submittedName>
</protein>
<dbReference type="InterPro" id="IPR020115">
    <property type="entry name" value="Fin"/>
</dbReference>
<dbReference type="RefSeq" id="WP_049667366.1">
    <property type="nucleotide sequence ID" value="NZ_CP158849.1"/>
</dbReference>
<dbReference type="EMBL" id="PHQY01000755">
    <property type="protein sequence ID" value="PJO40153.1"/>
    <property type="molecule type" value="Genomic_DNA"/>
</dbReference>
<accession>A0A0K9F915</accession>
<organism evidence="1 4">
    <name type="scientific">Lysinibacillus xylanilyticus</name>
    <dbReference type="NCBI Taxonomy" id="582475"/>
    <lineage>
        <taxon>Bacteria</taxon>
        <taxon>Bacillati</taxon>
        <taxon>Bacillota</taxon>
        <taxon>Bacilli</taxon>
        <taxon>Bacillales</taxon>
        <taxon>Bacillaceae</taxon>
        <taxon>Lysinibacillus</taxon>
    </lineage>
</organism>